<keyword evidence="7" id="KW-1185">Reference proteome</keyword>
<dbReference type="InterPro" id="IPR013015">
    <property type="entry name" value="Laminin_IV_B"/>
</dbReference>
<keyword evidence="4" id="KW-0084">Basement membrane</keyword>
<accession>A0ABN9LRC4</accession>
<evidence type="ECO:0000313" key="6">
    <source>
        <dbReference type="EMBL" id="CAJ0944061.1"/>
    </source>
</evidence>
<dbReference type="PROSITE" id="PS51116">
    <property type="entry name" value="LAMININ_IVB"/>
    <property type="match status" value="1"/>
</dbReference>
<comment type="caution">
    <text evidence="6">The sequence shown here is derived from an EMBL/GenBank/DDBJ whole genome shotgun (WGS) entry which is preliminary data.</text>
</comment>
<evidence type="ECO:0000256" key="1">
    <source>
        <dbReference type="ARBA" id="ARBA00004302"/>
    </source>
</evidence>
<comment type="subcellular location">
    <subcellularLocation>
        <location evidence="1">Secreted</location>
        <location evidence="1">Extracellular space</location>
        <location evidence="1">Extracellular matrix</location>
        <location evidence="1">Basement membrane</location>
    </subcellularLocation>
</comment>
<keyword evidence="3" id="KW-0272">Extracellular matrix</keyword>
<sequence length="206" mass="23734">MELIFEELIHGCISALDCQTNMFSTSFPYICFQVNPTPMPKCKEYFLKQGIDFRFENDRIILKSMKRRSLRGRRQAQEILPYGTDGVVELVFRQPSPGKPITWTGPGFARVLNGAGLRFTVNNIPYSMDFIIAIRYEPEVEKVRLHRNVMGGTVYDVRRVIHMKKENSDCKKRGWVRSRPAMPIRPDSAISEYPLTLLSILSVCLI</sequence>
<keyword evidence="2" id="KW-0964">Secreted</keyword>
<dbReference type="Pfam" id="PF21199">
    <property type="entry name" value="LAMININ_IV_B"/>
    <property type="match status" value="1"/>
</dbReference>
<proteinExistence type="predicted"/>
<reference evidence="6" key="1">
    <citation type="submission" date="2023-07" db="EMBL/GenBank/DDBJ databases">
        <authorList>
            <person name="Stuckert A."/>
        </authorList>
    </citation>
    <scope>NUCLEOTIDE SEQUENCE</scope>
</reference>
<name>A0ABN9LRC4_9NEOB</name>
<feature type="domain" description="Laminin IV type B" evidence="5">
    <location>
        <begin position="59"/>
        <end position="206"/>
    </location>
</feature>
<dbReference type="EMBL" id="CAUEEQ010022000">
    <property type="protein sequence ID" value="CAJ0944061.1"/>
    <property type="molecule type" value="Genomic_DNA"/>
</dbReference>
<organism evidence="6 7">
    <name type="scientific">Ranitomeya imitator</name>
    <name type="common">mimic poison frog</name>
    <dbReference type="NCBI Taxonomy" id="111125"/>
    <lineage>
        <taxon>Eukaryota</taxon>
        <taxon>Metazoa</taxon>
        <taxon>Chordata</taxon>
        <taxon>Craniata</taxon>
        <taxon>Vertebrata</taxon>
        <taxon>Euteleostomi</taxon>
        <taxon>Amphibia</taxon>
        <taxon>Batrachia</taxon>
        <taxon>Anura</taxon>
        <taxon>Neobatrachia</taxon>
        <taxon>Hyloidea</taxon>
        <taxon>Dendrobatidae</taxon>
        <taxon>Dendrobatinae</taxon>
        <taxon>Ranitomeya</taxon>
    </lineage>
</organism>
<evidence type="ECO:0000256" key="4">
    <source>
        <dbReference type="ARBA" id="ARBA00022869"/>
    </source>
</evidence>
<evidence type="ECO:0000313" key="7">
    <source>
        <dbReference type="Proteomes" id="UP001176940"/>
    </source>
</evidence>
<evidence type="ECO:0000256" key="3">
    <source>
        <dbReference type="ARBA" id="ARBA00022530"/>
    </source>
</evidence>
<evidence type="ECO:0000259" key="5">
    <source>
        <dbReference type="PROSITE" id="PS51116"/>
    </source>
</evidence>
<dbReference type="Proteomes" id="UP001176940">
    <property type="component" value="Unassembled WGS sequence"/>
</dbReference>
<gene>
    <name evidence="6" type="ORF">RIMI_LOCUS10237737</name>
</gene>
<protein>
    <recommendedName>
        <fullName evidence="5">Laminin IV type B domain-containing protein</fullName>
    </recommendedName>
</protein>
<evidence type="ECO:0000256" key="2">
    <source>
        <dbReference type="ARBA" id="ARBA00022525"/>
    </source>
</evidence>